<evidence type="ECO:0000256" key="1">
    <source>
        <dbReference type="ARBA" id="ARBA00005254"/>
    </source>
</evidence>
<dbReference type="InterPro" id="IPR014748">
    <property type="entry name" value="Enoyl-CoA_hydra_C"/>
</dbReference>
<dbReference type="InterPro" id="IPR001753">
    <property type="entry name" value="Enoyl-CoA_hydra/iso"/>
</dbReference>
<protein>
    <recommendedName>
        <fullName evidence="3">Enoyl-CoA hydratase</fullName>
    </recommendedName>
</protein>
<accession>X0Z6H7</accession>
<gene>
    <name evidence="2" type="ORF">S01H4_16187</name>
</gene>
<dbReference type="AlphaFoldDB" id="X0Z6H7"/>
<organism evidence="2">
    <name type="scientific">marine sediment metagenome</name>
    <dbReference type="NCBI Taxonomy" id="412755"/>
    <lineage>
        <taxon>unclassified sequences</taxon>
        <taxon>metagenomes</taxon>
        <taxon>ecological metagenomes</taxon>
    </lineage>
</organism>
<evidence type="ECO:0000313" key="2">
    <source>
        <dbReference type="EMBL" id="GAG54017.1"/>
    </source>
</evidence>
<evidence type="ECO:0008006" key="3">
    <source>
        <dbReference type="Google" id="ProtNLM"/>
    </source>
</evidence>
<comment type="similarity">
    <text evidence="1">Belongs to the enoyl-CoA hydratase/isomerase family.</text>
</comment>
<dbReference type="PANTHER" id="PTHR43684">
    <property type="match status" value="1"/>
</dbReference>
<dbReference type="SUPFAM" id="SSF52096">
    <property type="entry name" value="ClpP/crotonase"/>
    <property type="match status" value="1"/>
</dbReference>
<dbReference type="InterPro" id="IPR029045">
    <property type="entry name" value="ClpP/crotonase-like_dom_sf"/>
</dbReference>
<name>X0Z6H7_9ZZZZ</name>
<dbReference type="InterPro" id="IPR051053">
    <property type="entry name" value="ECH/Chromodomain_protein"/>
</dbReference>
<sequence>TDIIYEKEENGICIATISRPKMRNAVTSLTWLELETILGDMEQDRNAKVLIITGDPKGGAFSSGGYMDPNAMNDIPPHIKSEIDFGDMAGVSIANALFKFSKPVIAAINGLAVGAGITMPLIGADLIYMAEDAWLGFYFVKRGLIPEFCSSFLLPFYVGFQKAKELCYFGDKITAQQALKYGFANKVLPNDELLPFAREQALRLIPPKGPSKAINLMKKTMHEYFINIVEKTTNLENKGWRRVAGSKDMLESVKALKEKRDPVFRGR</sequence>
<feature type="non-terminal residue" evidence="2">
    <location>
        <position position="1"/>
    </location>
</feature>
<proteinExistence type="inferred from homology"/>
<dbReference type="Gene3D" id="1.10.12.10">
    <property type="entry name" value="Lyase 2-enoyl-coa Hydratase, Chain A, domain 2"/>
    <property type="match status" value="1"/>
</dbReference>
<dbReference type="EMBL" id="BART01007092">
    <property type="protein sequence ID" value="GAG54017.1"/>
    <property type="molecule type" value="Genomic_DNA"/>
</dbReference>
<dbReference type="PANTHER" id="PTHR43684:SF4">
    <property type="entry name" value="ENOYL-COA HYDRATASE_ISOMERASE FAMILY PROTEIN (AFU_ORTHOLOGUE AFUA_1G01890)"/>
    <property type="match status" value="1"/>
</dbReference>
<dbReference type="Pfam" id="PF00378">
    <property type="entry name" value="ECH_1"/>
    <property type="match status" value="1"/>
</dbReference>
<dbReference type="CDD" id="cd06558">
    <property type="entry name" value="crotonase-like"/>
    <property type="match status" value="1"/>
</dbReference>
<dbReference type="Gene3D" id="3.90.226.10">
    <property type="entry name" value="2-enoyl-CoA Hydratase, Chain A, domain 1"/>
    <property type="match status" value="1"/>
</dbReference>
<reference evidence="2" key="1">
    <citation type="journal article" date="2014" name="Front. Microbiol.">
        <title>High frequency of phylogenetically diverse reductive dehalogenase-homologous genes in deep subseafloor sedimentary metagenomes.</title>
        <authorList>
            <person name="Kawai M."/>
            <person name="Futagami T."/>
            <person name="Toyoda A."/>
            <person name="Takaki Y."/>
            <person name="Nishi S."/>
            <person name="Hori S."/>
            <person name="Arai W."/>
            <person name="Tsubouchi T."/>
            <person name="Morono Y."/>
            <person name="Uchiyama I."/>
            <person name="Ito T."/>
            <person name="Fujiyama A."/>
            <person name="Inagaki F."/>
            <person name="Takami H."/>
        </authorList>
    </citation>
    <scope>NUCLEOTIDE SEQUENCE</scope>
    <source>
        <strain evidence="2">Expedition CK06-06</strain>
    </source>
</reference>
<comment type="caution">
    <text evidence="2">The sequence shown here is derived from an EMBL/GenBank/DDBJ whole genome shotgun (WGS) entry which is preliminary data.</text>
</comment>